<dbReference type="Pfam" id="PF00501">
    <property type="entry name" value="AMP-binding"/>
    <property type="match status" value="1"/>
</dbReference>
<comment type="caution">
    <text evidence="9">The sequence shown here is derived from an EMBL/GenBank/DDBJ whole genome shotgun (WGS) entry which is preliminary data.</text>
</comment>
<gene>
    <name evidence="9" type="ORF">Q8A49_02085</name>
</gene>
<dbReference type="Gene3D" id="3.30.300.30">
    <property type="match status" value="1"/>
</dbReference>
<comment type="catalytic activity">
    <reaction evidence="5">
        <text>a long-chain fatty acid + ATP + CoA = a long-chain fatty acyl-CoA + AMP + diphosphate</text>
        <dbReference type="Rhea" id="RHEA:15421"/>
        <dbReference type="ChEBI" id="CHEBI:30616"/>
        <dbReference type="ChEBI" id="CHEBI:33019"/>
        <dbReference type="ChEBI" id="CHEBI:57287"/>
        <dbReference type="ChEBI" id="CHEBI:57560"/>
        <dbReference type="ChEBI" id="CHEBI:83139"/>
        <dbReference type="ChEBI" id="CHEBI:456215"/>
        <dbReference type="EC" id="6.2.1.3"/>
    </reaction>
    <physiologicalReaction direction="left-to-right" evidence="5">
        <dbReference type="Rhea" id="RHEA:15422"/>
    </physiologicalReaction>
</comment>
<dbReference type="Gene3D" id="3.40.50.12780">
    <property type="entry name" value="N-terminal domain of ligase-like"/>
    <property type="match status" value="1"/>
</dbReference>
<dbReference type="InterPro" id="IPR042099">
    <property type="entry name" value="ANL_N_sf"/>
</dbReference>
<proteinExistence type="inferred from homology"/>
<feature type="region of interest" description="Disordered" evidence="7">
    <location>
        <begin position="24"/>
        <end position="44"/>
    </location>
</feature>
<evidence type="ECO:0000256" key="7">
    <source>
        <dbReference type="SAM" id="MobiDB-lite"/>
    </source>
</evidence>
<evidence type="ECO:0000256" key="6">
    <source>
        <dbReference type="ARBA" id="ARBA00032875"/>
    </source>
</evidence>
<name>A0ABU7KJ06_9ACTN</name>
<dbReference type="PANTHER" id="PTHR43272">
    <property type="entry name" value="LONG-CHAIN-FATTY-ACID--COA LIGASE"/>
    <property type="match status" value="1"/>
</dbReference>
<dbReference type="InterPro" id="IPR045851">
    <property type="entry name" value="AMP-bd_C_sf"/>
</dbReference>
<dbReference type="PANTHER" id="PTHR43272:SF32">
    <property type="entry name" value="AMP-DEPENDENT SYNTHETASE_LIGASE DOMAIN-CONTAINING PROTEIN"/>
    <property type="match status" value="1"/>
</dbReference>
<evidence type="ECO:0000256" key="1">
    <source>
        <dbReference type="ARBA" id="ARBA00006432"/>
    </source>
</evidence>
<dbReference type="InterPro" id="IPR020845">
    <property type="entry name" value="AMP-binding_CS"/>
</dbReference>
<protein>
    <recommendedName>
        <fullName evidence="6">Acyl-CoA synthetase</fullName>
    </recommendedName>
</protein>
<keyword evidence="2" id="KW-0436">Ligase</keyword>
<feature type="domain" description="AMP-dependent synthetase/ligase" evidence="8">
    <location>
        <begin position="16"/>
        <end position="432"/>
    </location>
</feature>
<keyword evidence="3" id="KW-0276">Fatty acid metabolism</keyword>
<evidence type="ECO:0000259" key="8">
    <source>
        <dbReference type="Pfam" id="PF00501"/>
    </source>
</evidence>
<evidence type="ECO:0000313" key="10">
    <source>
        <dbReference type="Proteomes" id="UP001348641"/>
    </source>
</evidence>
<sequence>MPPTVPTDRTLPSLLARTAAEHPEAPALSWRGTGTGAPAGPPGWSTLTWSQVRDRVGELTEGFAAHGVEPGDHVLLMMGNRPEHWLCDLAVVHAGAVPTSVYSTAAPEQVAHIVRHSRARLAVVESAATAAAWEHLAADPDTPLATLVVVEGADAGRGHTPYGDLLGAPAGAAFGRWRDLAPDDLLTVLYTSGTTGDPKGVAITHSGMLANAAALDAVVDLPEFPDHICYLPLAHIAERVLGIYLPVLRASHVWMCPDPGDVVGVLRAVRPPQFFGVPRVWEKLASALRAGIARLPAEGRAAVEAAMAVATEHAEVRERGGRVPAELQERFDEARAQVFRPLLAGVGLDRVAWASSASAPMPMDVVRFWAGLGILVMDAWGLTESVGVATANAPSSGFRLGSVGRPIGSVELRLADDGEILLRGESVFGGYLGPDGRVMPAADADGWFATGDVGRLDEDGYLWITDRKKELIVTSNGKNISPALVENTLKEHPLIGQAYAHGDRRPYLVALLVLDRETAPVWAEARGIDTGGDWEALAAHPEVAAELGRAVEAANRRLNRAEQVKSHRSLAEEWGPDTGELTPSLKLRRRVVRERYGDALAALYGD</sequence>
<dbReference type="CDD" id="cd05907">
    <property type="entry name" value="VL_LC_FACS_like"/>
    <property type="match status" value="1"/>
</dbReference>
<dbReference type="Pfam" id="PF23562">
    <property type="entry name" value="AMP-binding_C_3"/>
    <property type="match status" value="1"/>
</dbReference>
<reference evidence="9 10" key="1">
    <citation type="submission" date="2023-07" db="EMBL/GenBank/DDBJ databases">
        <authorList>
            <person name="Girao M."/>
            <person name="Carvalho M.F."/>
        </authorList>
    </citation>
    <scope>NUCLEOTIDE SEQUENCE [LARGE SCALE GENOMIC DNA]</scope>
    <source>
        <strain evidence="9 10">66/93</strain>
    </source>
</reference>
<dbReference type="RefSeq" id="WP_330156573.1">
    <property type="nucleotide sequence ID" value="NZ_BAAAJA010000010.1"/>
</dbReference>
<accession>A0ABU7KJ06</accession>
<comment type="similarity">
    <text evidence="1">Belongs to the ATP-dependent AMP-binding enzyme family.</text>
</comment>
<keyword evidence="4" id="KW-0443">Lipid metabolism</keyword>
<dbReference type="EMBL" id="JAUUCC010000003">
    <property type="protein sequence ID" value="MEE2049281.1"/>
    <property type="molecule type" value="Genomic_DNA"/>
</dbReference>
<dbReference type="InterPro" id="IPR000873">
    <property type="entry name" value="AMP-dep_synth/lig_dom"/>
</dbReference>
<evidence type="ECO:0000256" key="5">
    <source>
        <dbReference type="ARBA" id="ARBA00024484"/>
    </source>
</evidence>
<evidence type="ECO:0000256" key="4">
    <source>
        <dbReference type="ARBA" id="ARBA00023098"/>
    </source>
</evidence>
<dbReference type="Proteomes" id="UP001348641">
    <property type="component" value="Unassembled WGS sequence"/>
</dbReference>
<dbReference type="PROSITE" id="PS00455">
    <property type="entry name" value="AMP_BINDING"/>
    <property type="match status" value="1"/>
</dbReference>
<dbReference type="SUPFAM" id="SSF56801">
    <property type="entry name" value="Acetyl-CoA synthetase-like"/>
    <property type="match status" value="1"/>
</dbReference>
<evidence type="ECO:0000256" key="3">
    <source>
        <dbReference type="ARBA" id="ARBA00022832"/>
    </source>
</evidence>
<organism evidence="9 10">
    <name type="scientific">Nocardiopsis tropica</name>
    <dbReference type="NCBI Taxonomy" id="109330"/>
    <lineage>
        <taxon>Bacteria</taxon>
        <taxon>Bacillati</taxon>
        <taxon>Actinomycetota</taxon>
        <taxon>Actinomycetes</taxon>
        <taxon>Streptosporangiales</taxon>
        <taxon>Nocardiopsidaceae</taxon>
        <taxon>Nocardiopsis</taxon>
    </lineage>
</organism>
<evidence type="ECO:0000313" key="9">
    <source>
        <dbReference type="EMBL" id="MEE2049281.1"/>
    </source>
</evidence>
<evidence type="ECO:0000256" key="2">
    <source>
        <dbReference type="ARBA" id="ARBA00022598"/>
    </source>
</evidence>